<dbReference type="EMBL" id="JBITGY010000001">
    <property type="protein sequence ID" value="MFI6495899.1"/>
    <property type="molecule type" value="Genomic_DNA"/>
</dbReference>
<organism evidence="2 3">
    <name type="scientific">Nonomuraea typhae</name>
    <dbReference type="NCBI Taxonomy" id="2603600"/>
    <lineage>
        <taxon>Bacteria</taxon>
        <taxon>Bacillati</taxon>
        <taxon>Actinomycetota</taxon>
        <taxon>Actinomycetes</taxon>
        <taxon>Streptosporangiales</taxon>
        <taxon>Streptosporangiaceae</taxon>
        <taxon>Nonomuraea</taxon>
    </lineage>
</organism>
<sequence length="142" mass="15418">MIGKTPVAIDQPVRFGVDGGLVITRDVNHQIYERLLAIIATNPSERVMLPDFGVGVNRMVFEPSPEQVTAALSVDVNTQAARYEPGAKITRLDPRPNAERGEALLDIGFQRTDTPASPTNGARYVHRGVTGPGGMRREVLRG</sequence>
<gene>
    <name evidence="2" type="ORF">ACIBG2_00855</name>
</gene>
<keyword evidence="3" id="KW-1185">Reference proteome</keyword>
<protein>
    <submittedName>
        <fullName evidence="2">GPW/gp25 family protein</fullName>
    </submittedName>
</protein>
<proteinExistence type="predicted"/>
<comment type="caution">
    <text evidence="2">The sequence shown here is derived from an EMBL/GenBank/DDBJ whole genome shotgun (WGS) entry which is preliminary data.</text>
</comment>
<accession>A0ABW7YKN1</accession>
<feature type="domain" description="IraD/Gp25-like" evidence="1">
    <location>
        <begin position="28"/>
        <end position="105"/>
    </location>
</feature>
<dbReference type="SUPFAM" id="SSF160719">
    <property type="entry name" value="gpW/gp25-like"/>
    <property type="match status" value="1"/>
</dbReference>
<evidence type="ECO:0000259" key="1">
    <source>
        <dbReference type="Pfam" id="PF04965"/>
    </source>
</evidence>
<name>A0ABW7YKN1_9ACTN</name>
<dbReference type="RefSeq" id="WP_397077681.1">
    <property type="nucleotide sequence ID" value="NZ_JBITGY010000001.1"/>
</dbReference>
<reference evidence="2 3" key="1">
    <citation type="submission" date="2024-10" db="EMBL/GenBank/DDBJ databases">
        <title>The Natural Products Discovery Center: Release of the First 8490 Sequenced Strains for Exploring Actinobacteria Biosynthetic Diversity.</title>
        <authorList>
            <person name="Kalkreuter E."/>
            <person name="Kautsar S.A."/>
            <person name="Yang D."/>
            <person name="Bader C.D."/>
            <person name="Teijaro C.N."/>
            <person name="Fluegel L."/>
            <person name="Davis C.M."/>
            <person name="Simpson J.R."/>
            <person name="Lauterbach L."/>
            <person name="Steele A.D."/>
            <person name="Gui C."/>
            <person name="Meng S."/>
            <person name="Li G."/>
            <person name="Viehrig K."/>
            <person name="Ye F."/>
            <person name="Su P."/>
            <person name="Kiefer A.F."/>
            <person name="Nichols A."/>
            <person name="Cepeda A.J."/>
            <person name="Yan W."/>
            <person name="Fan B."/>
            <person name="Jiang Y."/>
            <person name="Adhikari A."/>
            <person name="Zheng C.-J."/>
            <person name="Schuster L."/>
            <person name="Cowan T.M."/>
            <person name="Smanski M.J."/>
            <person name="Chevrette M.G."/>
            <person name="De Carvalho L.P.S."/>
            <person name="Shen B."/>
        </authorList>
    </citation>
    <scope>NUCLEOTIDE SEQUENCE [LARGE SCALE GENOMIC DNA]</scope>
    <source>
        <strain evidence="2 3">NPDC050545</strain>
    </source>
</reference>
<dbReference type="Gene3D" id="3.10.450.40">
    <property type="match status" value="1"/>
</dbReference>
<evidence type="ECO:0000313" key="2">
    <source>
        <dbReference type="EMBL" id="MFI6495899.1"/>
    </source>
</evidence>
<evidence type="ECO:0000313" key="3">
    <source>
        <dbReference type="Proteomes" id="UP001612741"/>
    </source>
</evidence>
<dbReference type="InterPro" id="IPR007048">
    <property type="entry name" value="IraD/Gp25-like"/>
</dbReference>
<dbReference type="Pfam" id="PF04965">
    <property type="entry name" value="GPW_gp25"/>
    <property type="match status" value="1"/>
</dbReference>
<dbReference type="Proteomes" id="UP001612741">
    <property type="component" value="Unassembled WGS sequence"/>
</dbReference>